<evidence type="ECO:0000313" key="3">
    <source>
        <dbReference type="Proteomes" id="UP000824048"/>
    </source>
</evidence>
<comment type="caution">
    <text evidence="2">The sequence shown here is derived from an EMBL/GenBank/DDBJ whole genome shotgun (WGS) entry which is preliminary data.</text>
</comment>
<accession>A0A9D2ERP1</accession>
<feature type="region of interest" description="Disordered" evidence="1">
    <location>
        <begin position="25"/>
        <end position="60"/>
    </location>
</feature>
<evidence type="ECO:0000313" key="2">
    <source>
        <dbReference type="EMBL" id="HIZ42256.1"/>
    </source>
</evidence>
<dbReference type="Proteomes" id="UP000824048">
    <property type="component" value="Unassembled WGS sequence"/>
</dbReference>
<sequence>MDEFWIVAVLISGIILLAVLLPSEQAPPSPRVPPPADTLPDKPIPMEHEHGEQEDTTCGT</sequence>
<gene>
    <name evidence="2" type="ORF">H9811_06815</name>
</gene>
<feature type="compositionally biased region" description="Basic and acidic residues" evidence="1">
    <location>
        <begin position="44"/>
        <end position="53"/>
    </location>
</feature>
<protein>
    <submittedName>
        <fullName evidence="2">Uncharacterized protein</fullName>
    </submittedName>
</protein>
<name>A0A9D2ERP1_9FIRM</name>
<reference evidence="2" key="1">
    <citation type="journal article" date="2021" name="PeerJ">
        <title>Extensive microbial diversity within the chicken gut microbiome revealed by metagenomics and culture.</title>
        <authorList>
            <person name="Gilroy R."/>
            <person name="Ravi A."/>
            <person name="Getino M."/>
            <person name="Pursley I."/>
            <person name="Horton D.L."/>
            <person name="Alikhan N.F."/>
            <person name="Baker D."/>
            <person name="Gharbi K."/>
            <person name="Hall N."/>
            <person name="Watson M."/>
            <person name="Adriaenssens E.M."/>
            <person name="Foster-Nyarko E."/>
            <person name="Jarju S."/>
            <person name="Secka A."/>
            <person name="Antonio M."/>
            <person name="Oren A."/>
            <person name="Chaudhuri R.R."/>
            <person name="La Ragione R."/>
            <person name="Hildebrand F."/>
            <person name="Pallen M.J."/>
        </authorList>
    </citation>
    <scope>NUCLEOTIDE SEQUENCE</scope>
    <source>
        <strain evidence="2">ChiSxjej1B13-11774</strain>
    </source>
</reference>
<dbReference type="EMBL" id="DXBP01000045">
    <property type="protein sequence ID" value="HIZ42256.1"/>
    <property type="molecule type" value="Genomic_DNA"/>
</dbReference>
<reference evidence="2" key="2">
    <citation type="submission" date="2021-04" db="EMBL/GenBank/DDBJ databases">
        <authorList>
            <person name="Gilroy R."/>
        </authorList>
    </citation>
    <scope>NUCLEOTIDE SEQUENCE</scope>
    <source>
        <strain evidence="2">ChiSxjej1B13-11774</strain>
    </source>
</reference>
<organism evidence="2 3">
    <name type="scientific">Candidatus Gemmiger excrementigallinarum</name>
    <dbReference type="NCBI Taxonomy" id="2838609"/>
    <lineage>
        <taxon>Bacteria</taxon>
        <taxon>Bacillati</taxon>
        <taxon>Bacillota</taxon>
        <taxon>Clostridia</taxon>
        <taxon>Eubacteriales</taxon>
        <taxon>Gemmiger</taxon>
    </lineage>
</organism>
<proteinExistence type="predicted"/>
<feature type="compositionally biased region" description="Pro residues" evidence="1">
    <location>
        <begin position="25"/>
        <end position="37"/>
    </location>
</feature>
<evidence type="ECO:0000256" key="1">
    <source>
        <dbReference type="SAM" id="MobiDB-lite"/>
    </source>
</evidence>
<dbReference type="AlphaFoldDB" id="A0A9D2ERP1"/>